<evidence type="ECO:0000313" key="4">
    <source>
        <dbReference type="EnsemblMetazoa" id="LLOJ008839-PA"/>
    </source>
</evidence>
<dbReference type="EMBL" id="GITU01005917">
    <property type="protein sequence ID" value="MBC1174620.1"/>
    <property type="molecule type" value="Transcribed_RNA"/>
</dbReference>
<dbReference type="EMBL" id="AJWK01030100">
    <property type="status" value="NOT_ANNOTATED_CDS"/>
    <property type="molecule type" value="Genomic_DNA"/>
</dbReference>
<evidence type="ECO:0000259" key="2">
    <source>
        <dbReference type="Pfam" id="PF21373"/>
    </source>
</evidence>
<dbReference type="EnsemblMetazoa" id="LLOJ008839-RA">
    <property type="protein sequence ID" value="LLOJ008839-PA"/>
    <property type="gene ID" value="LLOJ008839"/>
</dbReference>
<name>A0A1B0CV54_LUTLO</name>
<feature type="region of interest" description="Disordered" evidence="1">
    <location>
        <begin position="27"/>
        <end position="49"/>
    </location>
</feature>
<dbReference type="InterPro" id="IPR048371">
    <property type="entry name" value="ZNHIT3_C"/>
</dbReference>
<evidence type="ECO:0000313" key="5">
    <source>
        <dbReference type="Proteomes" id="UP000092461"/>
    </source>
</evidence>
<reference evidence="4" key="3">
    <citation type="submission" date="2020-05" db="UniProtKB">
        <authorList>
            <consortium name="EnsemblMetazoa"/>
        </authorList>
    </citation>
    <scope>IDENTIFICATION</scope>
    <source>
        <strain evidence="4">Jacobina</strain>
    </source>
</reference>
<protein>
    <submittedName>
        <fullName evidence="3">Putative mynd zn-finger protein/hormone receptor interactor</fullName>
    </submittedName>
</protein>
<keyword evidence="3" id="KW-0675">Receptor</keyword>
<proteinExistence type="predicted"/>
<accession>A0A1B0CV54</accession>
<reference evidence="5" key="1">
    <citation type="submission" date="2012-05" db="EMBL/GenBank/DDBJ databases">
        <title>Whole Genome Assembly of Lutzomyia longipalpis.</title>
        <authorList>
            <person name="Richards S."/>
            <person name="Qu C."/>
            <person name="Dillon R."/>
            <person name="Worley K."/>
            <person name="Scherer S."/>
            <person name="Batterton M."/>
            <person name="Taylor A."/>
            <person name="Hawes A."/>
            <person name="Hernandez B."/>
            <person name="Kovar C."/>
            <person name="Mandapat C."/>
            <person name="Pham C."/>
            <person name="Qu C."/>
            <person name="Jing C."/>
            <person name="Bess C."/>
            <person name="Bandaranaike D."/>
            <person name="Ngo D."/>
            <person name="Ongeri F."/>
            <person name="Arias F."/>
            <person name="Lara F."/>
            <person name="Weissenberger G."/>
            <person name="Kamau G."/>
            <person name="Han H."/>
            <person name="Shen H."/>
            <person name="Dinh H."/>
            <person name="Khalil I."/>
            <person name="Jones J."/>
            <person name="Shafer J."/>
            <person name="Jayaseelan J."/>
            <person name="Quiroz J."/>
            <person name="Blankenburg K."/>
            <person name="Nguyen L."/>
            <person name="Jackson L."/>
            <person name="Francisco L."/>
            <person name="Tang L.-Y."/>
            <person name="Pu L.-L."/>
            <person name="Perales L."/>
            <person name="Lorensuhewa L."/>
            <person name="Munidasa M."/>
            <person name="Coyle M."/>
            <person name="Taylor M."/>
            <person name="Puazo M."/>
            <person name="Firestine M."/>
            <person name="Scheel M."/>
            <person name="Javaid M."/>
            <person name="Wang M."/>
            <person name="Li M."/>
            <person name="Tabassum N."/>
            <person name="Saada N."/>
            <person name="Osuji N."/>
            <person name="Aqrawi P."/>
            <person name="Fu Q."/>
            <person name="Thornton R."/>
            <person name="Raj R."/>
            <person name="Goodspeed R."/>
            <person name="Mata R."/>
            <person name="Najjar R."/>
            <person name="Gubbala S."/>
            <person name="Lee S."/>
            <person name="Denson S."/>
            <person name="Patil S."/>
            <person name="Macmil S."/>
            <person name="Qi S."/>
            <person name="Matskevitch T."/>
            <person name="Palculict T."/>
            <person name="Mathew T."/>
            <person name="Vee V."/>
            <person name="Velamala V."/>
            <person name="Korchina V."/>
            <person name="Cai W."/>
            <person name="Liu W."/>
            <person name="Dai W."/>
            <person name="Zou X."/>
            <person name="Zhu Y."/>
            <person name="Zhang Y."/>
            <person name="Wu Y.-Q."/>
            <person name="Xin Y."/>
            <person name="Nazarath L."/>
            <person name="Kovar C."/>
            <person name="Han Y."/>
            <person name="Muzny D."/>
            <person name="Gibbs R."/>
        </authorList>
    </citation>
    <scope>NUCLEOTIDE SEQUENCE [LARGE SCALE GENOMIC DNA]</scope>
    <source>
        <strain evidence="5">Jacobina</strain>
    </source>
</reference>
<dbReference type="AlphaFoldDB" id="A0A1B0CV54"/>
<feature type="domain" description="Zinc finger HIT" evidence="2">
    <location>
        <begin position="61"/>
        <end position="117"/>
    </location>
</feature>
<dbReference type="VEuPathDB" id="VectorBase:LLOJ008839"/>
<evidence type="ECO:0000313" key="3">
    <source>
        <dbReference type="EMBL" id="MBC1174620.1"/>
    </source>
</evidence>
<reference evidence="3" key="2">
    <citation type="journal article" date="2020" name="BMC">
        <title>Leishmania infection induces a limited differential gene expression in the sand fly midgut.</title>
        <authorList>
            <person name="Coutinho-Abreu I.V."/>
            <person name="Serafim T.D."/>
            <person name="Meneses C."/>
            <person name="Kamhawi S."/>
            <person name="Oliveira F."/>
            <person name="Valenzuela J.G."/>
        </authorList>
    </citation>
    <scope>NUCLEOTIDE SEQUENCE</scope>
    <source>
        <strain evidence="3">Jacobina</strain>
        <tissue evidence="3">Midgut</tissue>
    </source>
</reference>
<evidence type="ECO:0000256" key="1">
    <source>
        <dbReference type="SAM" id="MobiDB-lite"/>
    </source>
</evidence>
<organism evidence="4 5">
    <name type="scientific">Lutzomyia longipalpis</name>
    <name type="common">Sand fly</name>
    <dbReference type="NCBI Taxonomy" id="7200"/>
    <lineage>
        <taxon>Eukaryota</taxon>
        <taxon>Metazoa</taxon>
        <taxon>Ecdysozoa</taxon>
        <taxon>Arthropoda</taxon>
        <taxon>Hexapoda</taxon>
        <taxon>Insecta</taxon>
        <taxon>Pterygota</taxon>
        <taxon>Neoptera</taxon>
        <taxon>Endopterygota</taxon>
        <taxon>Diptera</taxon>
        <taxon>Nematocera</taxon>
        <taxon>Psychodoidea</taxon>
        <taxon>Psychodidae</taxon>
        <taxon>Lutzomyia</taxon>
        <taxon>Lutzomyia</taxon>
    </lineage>
</organism>
<dbReference type="Pfam" id="PF21373">
    <property type="entry name" value="ZNHIT3_C"/>
    <property type="match status" value="1"/>
</dbReference>
<dbReference type="VEuPathDB" id="VectorBase:LLONM1_010581"/>
<sequence length="124" mass="14166">MERKLKICEICSENPQNCSVSCYKNHQDTPCQRNHEDNKSNAAGSKPTILFPTEDTVSEEKLIMLQDSEELKMLLKNSHLRELLRELDAALNAEKAMAVAMQEPLFMEFADQVLKIVEPQKDDT</sequence>
<keyword evidence="5" id="KW-1185">Reference proteome</keyword>
<dbReference type="Proteomes" id="UP000092461">
    <property type="component" value="Unassembled WGS sequence"/>
</dbReference>